<dbReference type="Pfam" id="PF14968">
    <property type="entry name" value="CCDC84"/>
    <property type="match status" value="2"/>
</dbReference>
<dbReference type="AlphaFoldDB" id="A0A8C1FNH3"/>
<evidence type="ECO:0000256" key="1">
    <source>
        <dbReference type="SAM" id="MobiDB-lite"/>
    </source>
</evidence>
<dbReference type="PANTHER" id="PTHR31198">
    <property type="entry name" value="COILED-COIL DOMAIN-CONTAINING PROTEIN 84"/>
    <property type="match status" value="1"/>
</dbReference>
<name>A0A8C1FNH3_CYPCA</name>
<evidence type="ECO:0000313" key="2">
    <source>
        <dbReference type="Ensembl" id="ENSCCRP00000093943.2"/>
    </source>
</evidence>
<dbReference type="GeneTree" id="ENSGT00390000007799"/>
<dbReference type="InterPro" id="IPR028015">
    <property type="entry name" value="CCDC84-like"/>
</dbReference>
<accession>A0A8C1FNH3</accession>
<sequence>MGAFYCSICRKTDFSGKGHIYGKSHQSKLKVILVKFTEKVKEARRTIKNPQVEKYSPHHEEKFWCYCCALEVQKHVTDSNISVLYGGLLEHMSTPEHRTNTHKFWWDNKAEPKLRDKFIITEEETERFKSEVSKALEQFEEKEDVLIKQQAAAIRSQEQHRLEVLQSLLEVCFPGMLQAYPYLSTQEQINRICYFSGNVHTGAVPPWLLEEPDEASSSGQQEMGPSLQEFLKHKEQEKLKKLPPNRVGANFDHGSHTDANWLPSFGRVWNSGRRWQSRHQFREEEAKTRGKRKREDVGKATKKQKDLSNGEL</sequence>
<dbReference type="PANTHER" id="PTHR31198:SF1">
    <property type="entry name" value="CENTROSOMAL AT-AC SPLICING FACTOR"/>
    <property type="match status" value="1"/>
</dbReference>
<feature type="region of interest" description="Disordered" evidence="1">
    <location>
        <begin position="276"/>
        <end position="312"/>
    </location>
</feature>
<dbReference type="OMA" id="MIQDEYT"/>
<feature type="compositionally biased region" description="Basic and acidic residues" evidence="1">
    <location>
        <begin position="280"/>
        <end position="312"/>
    </location>
</feature>
<reference evidence="2" key="1">
    <citation type="submission" date="2025-08" db="UniProtKB">
        <authorList>
            <consortium name="Ensembl"/>
        </authorList>
    </citation>
    <scope>IDENTIFICATION</scope>
</reference>
<dbReference type="Proteomes" id="UP001108240">
    <property type="component" value="Unplaced"/>
</dbReference>
<keyword evidence="3" id="KW-1185">Reference proteome</keyword>
<evidence type="ECO:0000313" key="3">
    <source>
        <dbReference type="Proteomes" id="UP001108240"/>
    </source>
</evidence>
<organism evidence="2 3">
    <name type="scientific">Cyprinus carpio carpio</name>
    <dbReference type="NCBI Taxonomy" id="630221"/>
    <lineage>
        <taxon>Eukaryota</taxon>
        <taxon>Metazoa</taxon>
        <taxon>Chordata</taxon>
        <taxon>Craniata</taxon>
        <taxon>Vertebrata</taxon>
        <taxon>Euteleostomi</taxon>
        <taxon>Actinopterygii</taxon>
        <taxon>Neopterygii</taxon>
        <taxon>Teleostei</taxon>
        <taxon>Ostariophysi</taxon>
        <taxon>Cypriniformes</taxon>
        <taxon>Cyprinidae</taxon>
        <taxon>Cyprininae</taxon>
        <taxon>Cyprinus</taxon>
    </lineage>
</organism>
<reference evidence="2" key="2">
    <citation type="submission" date="2025-09" db="UniProtKB">
        <authorList>
            <consortium name="Ensembl"/>
        </authorList>
    </citation>
    <scope>IDENTIFICATION</scope>
</reference>
<protein>
    <submittedName>
        <fullName evidence="2">Centrosomal AT-AC splicing factor</fullName>
    </submittedName>
</protein>
<proteinExistence type="predicted"/>
<dbReference type="Ensembl" id="ENSCCRT00000101976.2">
    <property type="protein sequence ID" value="ENSCCRP00000093943.2"/>
    <property type="gene ID" value="ENSCCRG00000050738.2"/>
</dbReference>